<dbReference type="EMBL" id="DS469554">
    <property type="protein sequence ID" value="EDO43359.1"/>
    <property type="molecule type" value="Genomic_DNA"/>
</dbReference>
<evidence type="ECO:0000256" key="13">
    <source>
        <dbReference type="SAM" id="SignalP"/>
    </source>
</evidence>
<dbReference type="Pfam" id="PF13855">
    <property type="entry name" value="LRR_8"/>
    <property type="match status" value="1"/>
</dbReference>
<dbReference type="eggNOG" id="KOG2087">
    <property type="taxonomic scope" value="Eukaryota"/>
</dbReference>
<feature type="transmembrane region" description="Helical" evidence="12">
    <location>
        <begin position="648"/>
        <end position="668"/>
    </location>
</feature>
<dbReference type="GO" id="GO:0009755">
    <property type="term" value="P:hormone-mediated signaling pathway"/>
    <property type="evidence" value="ECO:0000318"/>
    <property type="project" value="GO_Central"/>
</dbReference>
<feature type="transmembrane region" description="Helical" evidence="12">
    <location>
        <begin position="524"/>
        <end position="548"/>
    </location>
</feature>
<dbReference type="InParanoid" id="A7RYQ4"/>
<keyword evidence="10" id="KW-0807">Transducer</keyword>
<feature type="transmembrane region" description="Helical" evidence="12">
    <location>
        <begin position="480"/>
        <end position="498"/>
    </location>
</feature>
<evidence type="ECO:0000256" key="3">
    <source>
        <dbReference type="ARBA" id="ARBA00022614"/>
    </source>
</evidence>
<feature type="transmembrane region" description="Helical" evidence="12">
    <location>
        <begin position="616"/>
        <end position="636"/>
    </location>
</feature>
<evidence type="ECO:0000256" key="5">
    <source>
        <dbReference type="ARBA" id="ARBA00022737"/>
    </source>
</evidence>
<dbReference type="PhylomeDB" id="A7RYQ4"/>
<dbReference type="GO" id="GO:0008528">
    <property type="term" value="F:G protein-coupled peptide receptor activity"/>
    <property type="evidence" value="ECO:0000318"/>
    <property type="project" value="GO_Central"/>
</dbReference>
<keyword evidence="8 12" id="KW-0472">Membrane</keyword>
<dbReference type="PROSITE" id="PS51450">
    <property type="entry name" value="LRR"/>
    <property type="match status" value="1"/>
</dbReference>
<dbReference type="Gene3D" id="3.80.10.10">
    <property type="entry name" value="Ribonuclease Inhibitor"/>
    <property type="match status" value="1"/>
</dbReference>
<dbReference type="STRING" id="45351.A7RYQ4"/>
<proteinExistence type="predicted"/>
<dbReference type="SUPFAM" id="SSF52058">
    <property type="entry name" value="L domain-like"/>
    <property type="match status" value="1"/>
</dbReference>
<keyword evidence="2" id="KW-1003">Cell membrane</keyword>
<keyword evidence="6 12" id="KW-1133">Transmembrane helix</keyword>
<dbReference type="PANTHER" id="PTHR24372:SF77">
    <property type="entry name" value="G-PROTEIN COUPLED RECEPTORS FAMILY 1 PROFILE DOMAIN-CONTAINING PROTEIN"/>
    <property type="match status" value="1"/>
</dbReference>
<dbReference type="InterPro" id="IPR003591">
    <property type="entry name" value="Leu-rich_rpt_typical-subtyp"/>
</dbReference>
<name>A7RYQ4_NEMVE</name>
<dbReference type="PRINTS" id="PR00237">
    <property type="entry name" value="GPCRRHODOPSN"/>
</dbReference>
<evidence type="ECO:0000256" key="1">
    <source>
        <dbReference type="ARBA" id="ARBA00004651"/>
    </source>
</evidence>
<dbReference type="PROSITE" id="PS50262">
    <property type="entry name" value="G_PROTEIN_RECEP_F1_2"/>
    <property type="match status" value="1"/>
</dbReference>
<evidence type="ECO:0000256" key="11">
    <source>
        <dbReference type="SAM" id="MobiDB-lite"/>
    </source>
</evidence>
<feature type="compositionally biased region" description="Gly residues" evidence="11">
    <location>
        <begin position="286"/>
        <end position="303"/>
    </location>
</feature>
<feature type="transmembrane region" description="Helical" evidence="12">
    <location>
        <begin position="432"/>
        <end position="459"/>
    </location>
</feature>
<keyword evidence="7" id="KW-0297">G-protein coupled receptor</keyword>
<feature type="transmembrane region" description="Helical" evidence="12">
    <location>
        <begin position="357"/>
        <end position="381"/>
    </location>
</feature>
<keyword evidence="16" id="KW-1185">Reference proteome</keyword>
<gene>
    <name evidence="15" type="ORF">NEMVEDRAFT_v1g204108</name>
</gene>
<accession>A7RYQ4</accession>
<evidence type="ECO:0000256" key="4">
    <source>
        <dbReference type="ARBA" id="ARBA00022692"/>
    </source>
</evidence>
<evidence type="ECO:0000313" key="16">
    <source>
        <dbReference type="Proteomes" id="UP000001593"/>
    </source>
</evidence>
<dbReference type="GO" id="GO:0005886">
    <property type="term" value="C:plasma membrane"/>
    <property type="evidence" value="ECO:0000318"/>
    <property type="project" value="GO_Central"/>
</dbReference>
<dbReference type="OMA" id="LAPCECH"/>
<dbReference type="SUPFAM" id="SSF81321">
    <property type="entry name" value="Family A G protein-coupled receptor-like"/>
    <property type="match status" value="1"/>
</dbReference>
<feature type="transmembrane region" description="Helical" evidence="12">
    <location>
        <begin position="569"/>
        <end position="596"/>
    </location>
</feature>
<dbReference type="InterPro" id="IPR000276">
    <property type="entry name" value="GPCR_Rhodpsn"/>
</dbReference>
<feature type="region of interest" description="Disordered" evidence="11">
    <location>
        <begin position="267"/>
        <end position="303"/>
    </location>
</feature>
<keyword evidence="3" id="KW-0433">Leucine-rich repeat</keyword>
<keyword evidence="5" id="KW-0677">Repeat</keyword>
<dbReference type="SMART" id="SM00369">
    <property type="entry name" value="LRR_TYP"/>
    <property type="match status" value="2"/>
</dbReference>
<dbReference type="FunFam" id="3.80.10.10:FF:001478">
    <property type="entry name" value="Predicted protein"/>
    <property type="match status" value="1"/>
</dbReference>
<dbReference type="InterPro" id="IPR001611">
    <property type="entry name" value="Leu-rich_rpt"/>
</dbReference>
<feature type="domain" description="G-protein coupled receptors family 1 profile" evidence="14">
    <location>
        <begin position="371"/>
        <end position="637"/>
    </location>
</feature>
<feature type="compositionally biased region" description="Low complexity" evidence="11">
    <location>
        <begin position="267"/>
        <end position="285"/>
    </location>
</feature>
<dbReference type="FunFam" id="1.20.1070.10:FF:000578">
    <property type="entry name" value="Predicted protein"/>
    <property type="match status" value="1"/>
</dbReference>
<dbReference type="HOGENOM" id="CLU_026048_0_0_1"/>
<keyword evidence="9" id="KW-0675">Receptor</keyword>
<feature type="chain" id="PRO_5002712184" description="G-protein coupled receptors family 1 profile domain-containing protein" evidence="13">
    <location>
        <begin position="26"/>
        <end position="678"/>
    </location>
</feature>
<evidence type="ECO:0000256" key="2">
    <source>
        <dbReference type="ARBA" id="ARBA00022475"/>
    </source>
</evidence>
<reference evidence="15 16" key="1">
    <citation type="journal article" date="2007" name="Science">
        <title>Sea anemone genome reveals ancestral eumetazoan gene repertoire and genomic organization.</title>
        <authorList>
            <person name="Putnam N.H."/>
            <person name="Srivastava M."/>
            <person name="Hellsten U."/>
            <person name="Dirks B."/>
            <person name="Chapman J."/>
            <person name="Salamov A."/>
            <person name="Terry A."/>
            <person name="Shapiro H."/>
            <person name="Lindquist E."/>
            <person name="Kapitonov V.V."/>
            <person name="Jurka J."/>
            <person name="Genikhovich G."/>
            <person name="Grigoriev I.V."/>
            <person name="Lucas S.M."/>
            <person name="Steele R.E."/>
            <person name="Finnerty J.R."/>
            <person name="Technau U."/>
            <person name="Martindale M.Q."/>
            <person name="Rokhsar D.S."/>
        </authorList>
    </citation>
    <scope>NUCLEOTIDE SEQUENCE [LARGE SCALE GENOMIC DNA]</scope>
    <source>
        <strain evidence="16">CH2 X CH6</strain>
    </source>
</reference>
<comment type="subcellular location">
    <subcellularLocation>
        <location evidence="1">Cell membrane</location>
        <topology evidence="1">Multi-pass membrane protein</topology>
    </subcellularLocation>
</comment>
<sequence length="678" mass="74186">MGCDKLVPQMLFICLLVTFTTNTRTVECSNNTYRSTTSLPLFNFTDATSPPFTVNTSTTPTTTLATTAPPCLAPCECHVDSQGLVAMKCVLADLPQDWKLPSYVQSLILSNNGLTSVPSQFFQEQGIINLQSLSLGGNNITSLHQDVFNGLINLRRLDISFMNLQEWTGSINNTLPSLEFIDNTGNPWIPTANILLAKSLKKVKGVSWSSVCYNCTLVKLANMPRPGNGSGGVTPTPIGTVNVFPTESVSSFNVTIGGVTPPGMYPSGIGSPSIGSGPPGMEEGPPGTGGGPPGSVGAPPGMGDGPPGTGELIGIGVAFEFHKLGYFPFCSDIFACSPEYLMPPKASTPIISLPSRLFYVAYILGALAIAFNACIIFIYVYSYNMRKVNSMLLISNMAVCDILVGVYCIIIGKINIFNVLLHTARNPSTPFMFTRLCPVASVIFTLGQVVSVFTGLLLTIDKYLSIVYCMDPSRKLSRRLSLVVLALCWVATLLYGISPKFESKPDLVWSPVLLCTLPVTEEKGIVICFGLLILLYLANIPFYGKIFMFVRSSSARMGVRRDAILAKKIALLIFTNFVFFVIPMTILIVFIFLHGIHYEVHFGDVKDPVATQRKYIISYWLPVTFLGINSCLNPFLCAFRQRQFRREIRFRSMFVLYIKVLLVLVRYVDTCPLNSCPL</sequence>
<dbReference type="AlphaFoldDB" id="A7RYQ4"/>
<organism evidence="15 16">
    <name type="scientific">Nematostella vectensis</name>
    <name type="common">Starlet sea anemone</name>
    <dbReference type="NCBI Taxonomy" id="45351"/>
    <lineage>
        <taxon>Eukaryota</taxon>
        <taxon>Metazoa</taxon>
        <taxon>Cnidaria</taxon>
        <taxon>Anthozoa</taxon>
        <taxon>Hexacorallia</taxon>
        <taxon>Actiniaria</taxon>
        <taxon>Edwardsiidae</taxon>
        <taxon>Nematostella</taxon>
    </lineage>
</organism>
<evidence type="ECO:0000256" key="10">
    <source>
        <dbReference type="ARBA" id="ARBA00023224"/>
    </source>
</evidence>
<dbReference type="InterPro" id="IPR017452">
    <property type="entry name" value="GPCR_Rhodpsn_7TM"/>
</dbReference>
<dbReference type="PANTHER" id="PTHR24372">
    <property type="entry name" value="GLYCOPROTEIN HORMONE RECEPTOR"/>
    <property type="match status" value="1"/>
</dbReference>
<dbReference type="GO" id="GO:0007189">
    <property type="term" value="P:adenylate cyclase-activating G protein-coupled receptor signaling pathway"/>
    <property type="evidence" value="ECO:0000318"/>
    <property type="project" value="GO_Central"/>
</dbReference>
<keyword evidence="4 12" id="KW-0812">Transmembrane</keyword>
<evidence type="ECO:0000256" key="8">
    <source>
        <dbReference type="ARBA" id="ARBA00023136"/>
    </source>
</evidence>
<evidence type="ECO:0000256" key="7">
    <source>
        <dbReference type="ARBA" id="ARBA00023040"/>
    </source>
</evidence>
<dbReference type="Gene3D" id="1.20.1070.10">
    <property type="entry name" value="Rhodopsin 7-helix transmembrane proteins"/>
    <property type="match status" value="1"/>
</dbReference>
<dbReference type="Pfam" id="PF00001">
    <property type="entry name" value="7tm_1"/>
    <property type="match status" value="1"/>
</dbReference>
<evidence type="ECO:0000313" key="15">
    <source>
        <dbReference type="EMBL" id="EDO43359.1"/>
    </source>
</evidence>
<evidence type="ECO:0000259" key="14">
    <source>
        <dbReference type="PROSITE" id="PS50262"/>
    </source>
</evidence>
<evidence type="ECO:0000256" key="6">
    <source>
        <dbReference type="ARBA" id="ARBA00022989"/>
    </source>
</evidence>
<dbReference type="InterPro" id="IPR032675">
    <property type="entry name" value="LRR_dom_sf"/>
</dbReference>
<evidence type="ECO:0000256" key="9">
    <source>
        <dbReference type="ARBA" id="ARBA00023170"/>
    </source>
</evidence>
<evidence type="ECO:0000256" key="12">
    <source>
        <dbReference type="SAM" id="Phobius"/>
    </source>
</evidence>
<dbReference type="Proteomes" id="UP000001593">
    <property type="component" value="Unassembled WGS sequence"/>
</dbReference>
<protein>
    <recommendedName>
        <fullName evidence="14">G-protein coupled receptors family 1 profile domain-containing protein</fullName>
    </recommendedName>
</protein>
<keyword evidence="13" id="KW-0732">Signal</keyword>
<feature type="signal peptide" evidence="13">
    <location>
        <begin position="1"/>
        <end position="25"/>
    </location>
</feature>